<keyword evidence="1" id="KW-0812">Transmembrane</keyword>
<dbReference type="Proteomes" id="UP000613208">
    <property type="component" value="Unassembled WGS sequence"/>
</dbReference>
<protein>
    <submittedName>
        <fullName evidence="2">Uncharacterized protein</fullName>
    </submittedName>
</protein>
<organism evidence="2 3">
    <name type="scientific">Anaerostipes butyraticus</name>
    <dbReference type="NCBI Taxonomy" id="645466"/>
    <lineage>
        <taxon>Bacteria</taxon>
        <taxon>Bacillati</taxon>
        <taxon>Bacillota</taxon>
        <taxon>Clostridia</taxon>
        <taxon>Lachnospirales</taxon>
        <taxon>Lachnospiraceae</taxon>
        <taxon>Anaerostipes</taxon>
    </lineage>
</organism>
<keyword evidence="1" id="KW-1133">Transmembrane helix</keyword>
<dbReference type="EMBL" id="BLYI01000035">
    <property type="protein sequence ID" value="GFO85348.1"/>
    <property type="molecule type" value="Genomic_DNA"/>
</dbReference>
<dbReference type="AlphaFoldDB" id="A0A916Q6J3"/>
<sequence>MLFAIIMTIGFAYGIFVVFLPVLAWYQQKKIWKMEEKITRMEKIINLLSNDKYKDNAEVENEEINEENASEEE</sequence>
<proteinExistence type="predicted"/>
<evidence type="ECO:0000313" key="3">
    <source>
        <dbReference type="Proteomes" id="UP000613208"/>
    </source>
</evidence>
<dbReference type="RefSeq" id="WP_201311054.1">
    <property type="nucleotide sequence ID" value="NZ_BLYI01000035.1"/>
</dbReference>
<keyword evidence="1" id="KW-0472">Membrane</keyword>
<evidence type="ECO:0000256" key="1">
    <source>
        <dbReference type="SAM" id="Phobius"/>
    </source>
</evidence>
<reference evidence="2" key="1">
    <citation type="submission" date="2020-06" db="EMBL/GenBank/DDBJ databases">
        <title>Characterization of fructooligosaccharide metabolism and fructooligosaccharide-degrading enzymes in human commensal butyrate producers.</title>
        <authorList>
            <person name="Tanno H."/>
            <person name="Fujii T."/>
            <person name="Hirano K."/>
            <person name="Maeno S."/>
            <person name="Tonozuka T."/>
            <person name="Sakamoto M."/>
            <person name="Ohkuma M."/>
            <person name="Tochio T."/>
            <person name="Endo A."/>
        </authorList>
    </citation>
    <scope>NUCLEOTIDE SEQUENCE</scope>
    <source>
        <strain evidence="2">JCM 17466</strain>
    </source>
</reference>
<feature type="transmembrane region" description="Helical" evidence="1">
    <location>
        <begin position="6"/>
        <end position="26"/>
    </location>
</feature>
<evidence type="ECO:0000313" key="2">
    <source>
        <dbReference type="EMBL" id="GFO85348.1"/>
    </source>
</evidence>
<comment type="caution">
    <text evidence="2">The sequence shown here is derived from an EMBL/GenBank/DDBJ whole genome shotgun (WGS) entry which is preliminary data.</text>
</comment>
<gene>
    <name evidence="2" type="ORF">ANBU17_16950</name>
</gene>
<accession>A0A916Q6J3</accession>
<keyword evidence="3" id="KW-1185">Reference proteome</keyword>
<name>A0A916Q6J3_9FIRM</name>